<evidence type="ECO:0000256" key="2">
    <source>
        <dbReference type="ARBA" id="ARBA00022692"/>
    </source>
</evidence>
<feature type="transmembrane region" description="Helical" evidence="5">
    <location>
        <begin position="53"/>
        <end position="71"/>
    </location>
</feature>
<dbReference type="EMBL" id="BAABAK010000006">
    <property type="protein sequence ID" value="GAA3962547.1"/>
    <property type="molecule type" value="Genomic_DNA"/>
</dbReference>
<comment type="subcellular location">
    <subcellularLocation>
        <location evidence="1">Membrane</location>
        <topology evidence="1">Multi-pass membrane protein</topology>
    </subcellularLocation>
</comment>
<keyword evidence="7" id="KW-1185">Reference proteome</keyword>
<evidence type="ECO:0000313" key="6">
    <source>
        <dbReference type="EMBL" id="GAA3962547.1"/>
    </source>
</evidence>
<evidence type="ECO:0000313" key="7">
    <source>
        <dbReference type="Proteomes" id="UP001501081"/>
    </source>
</evidence>
<evidence type="ECO:0000256" key="4">
    <source>
        <dbReference type="ARBA" id="ARBA00023136"/>
    </source>
</evidence>
<organism evidence="6 7">
    <name type="scientific">Pedobacter ginsengiterrae</name>
    <dbReference type="NCBI Taxonomy" id="871696"/>
    <lineage>
        <taxon>Bacteria</taxon>
        <taxon>Pseudomonadati</taxon>
        <taxon>Bacteroidota</taxon>
        <taxon>Sphingobacteriia</taxon>
        <taxon>Sphingobacteriales</taxon>
        <taxon>Sphingobacteriaceae</taxon>
        <taxon>Pedobacter</taxon>
    </lineage>
</organism>
<dbReference type="Pfam" id="PF13564">
    <property type="entry name" value="DoxX_2"/>
    <property type="match status" value="1"/>
</dbReference>
<evidence type="ECO:0000256" key="1">
    <source>
        <dbReference type="ARBA" id="ARBA00004141"/>
    </source>
</evidence>
<accession>A0ABP7PAR6</accession>
<dbReference type="InterPro" id="IPR016944">
    <property type="entry name" value="UCP030066"/>
</dbReference>
<proteinExistence type="predicted"/>
<protein>
    <recommendedName>
        <fullName evidence="8">DoxX-like family protein</fullName>
    </recommendedName>
</protein>
<evidence type="ECO:0008006" key="8">
    <source>
        <dbReference type="Google" id="ProtNLM"/>
    </source>
</evidence>
<reference evidence="7" key="1">
    <citation type="journal article" date="2019" name="Int. J. Syst. Evol. Microbiol.">
        <title>The Global Catalogue of Microorganisms (GCM) 10K type strain sequencing project: providing services to taxonomists for standard genome sequencing and annotation.</title>
        <authorList>
            <consortium name="The Broad Institute Genomics Platform"/>
            <consortium name="The Broad Institute Genome Sequencing Center for Infectious Disease"/>
            <person name="Wu L."/>
            <person name="Ma J."/>
        </authorList>
    </citation>
    <scope>NUCLEOTIDE SEQUENCE [LARGE SCALE GENOMIC DNA]</scope>
    <source>
        <strain evidence="7">JCM 17338</strain>
    </source>
</reference>
<evidence type="ECO:0000256" key="3">
    <source>
        <dbReference type="ARBA" id="ARBA00022989"/>
    </source>
</evidence>
<gene>
    <name evidence="6" type="ORF">GCM10022246_14780</name>
</gene>
<keyword evidence="2 5" id="KW-0812">Transmembrane</keyword>
<evidence type="ECO:0000256" key="5">
    <source>
        <dbReference type="SAM" id="Phobius"/>
    </source>
</evidence>
<feature type="transmembrane region" description="Helical" evidence="5">
    <location>
        <begin position="26"/>
        <end position="44"/>
    </location>
</feature>
<sequence length="103" mass="11355">MLGGIGQIFQIKEVVDGFKTLGYPTYFISIIGLWKVLAIIAILVPKFPLLKEWAYAGVFFVMTGASASHLAVNDSPFHIIVPLVIASLAIFSWYLRPASRKLS</sequence>
<feature type="transmembrane region" description="Helical" evidence="5">
    <location>
        <begin position="77"/>
        <end position="95"/>
    </location>
</feature>
<dbReference type="InterPro" id="IPR032808">
    <property type="entry name" value="DoxX"/>
</dbReference>
<dbReference type="Proteomes" id="UP001501081">
    <property type="component" value="Unassembled WGS sequence"/>
</dbReference>
<keyword evidence="4 5" id="KW-0472">Membrane</keyword>
<dbReference type="PIRSF" id="PIRSF030066">
    <property type="entry name" value="UCP030066"/>
    <property type="match status" value="1"/>
</dbReference>
<name>A0ABP7PAR6_9SPHI</name>
<comment type="caution">
    <text evidence="6">The sequence shown here is derived from an EMBL/GenBank/DDBJ whole genome shotgun (WGS) entry which is preliminary data.</text>
</comment>
<keyword evidence="3 5" id="KW-1133">Transmembrane helix</keyword>